<reference evidence="2 3" key="1">
    <citation type="journal article" date="2019" name="Int. J. Syst. Evol. Microbiol.">
        <title>The Global Catalogue of Microorganisms (GCM) 10K type strain sequencing project: providing services to taxonomists for standard genome sequencing and annotation.</title>
        <authorList>
            <consortium name="The Broad Institute Genomics Platform"/>
            <consortium name="The Broad Institute Genome Sequencing Center for Infectious Disease"/>
            <person name="Wu L."/>
            <person name="Ma J."/>
        </authorList>
    </citation>
    <scope>NUCLEOTIDE SEQUENCE [LARGE SCALE GENOMIC DNA]</scope>
    <source>
        <strain evidence="2 3">JCM 14330</strain>
    </source>
</reference>
<evidence type="ECO:0000313" key="2">
    <source>
        <dbReference type="EMBL" id="GAA0501011.1"/>
    </source>
</evidence>
<sequence>MVLKYDFEISTGLPAGWAGTPLPGSPGTGFGSAGGIIPTHAPEIRSTIRARKATRTGVTATENRL</sequence>
<dbReference type="EMBL" id="BAAAEN010000005">
    <property type="protein sequence ID" value="GAA0501011.1"/>
    <property type="molecule type" value="Genomic_DNA"/>
</dbReference>
<proteinExistence type="predicted"/>
<evidence type="ECO:0000313" key="3">
    <source>
        <dbReference type="Proteomes" id="UP001501706"/>
    </source>
</evidence>
<feature type="region of interest" description="Disordered" evidence="1">
    <location>
        <begin position="16"/>
        <end position="38"/>
    </location>
</feature>
<name>A0ABN1BM58_9BURK</name>
<keyword evidence="3" id="KW-1185">Reference proteome</keyword>
<protein>
    <submittedName>
        <fullName evidence="2">Uncharacterized protein</fullName>
    </submittedName>
</protein>
<accession>A0ABN1BM58</accession>
<organism evidence="2 3">
    <name type="scientific">Pigmentiphaga daeguensis</name>
    <dbReference type="NCBI Taxonomy" id="414049"/>
    <lineage>
        <taxon>Bacteria</taxon>
        <taxon>Pseudomonadati</taxon>
        <taxon>Pseudomonadota</taxon>
        <taxon>Betaproteobacteria</taxon>
        <taxon>Burkholderiales</taxon>
        <taxon>Alcaligenaceae</taxon>
        <taxon>Pigmentiphaga</taxon>
    </lineage>
</organism>
<gene>
    <name evidence="2" type="ORF">GCM10009097_17010</name>
</gene>
<dbReference type="Proteomes" id="UP001501706">
    <property type="component" value="Unassembled WGS sequence"/>
</dbReference>
<comment type="caution">
    <text evidence="2">The sequence shown here is derived from an EMBL/GenBank/DDBJ whole genome shotgun (WGS) entry which is preliminary data.</text>
</comment>
<evidence type="ECO:0000256" key="1">
    <source>
        <dbReference type="SAM" id="MobiDB-lite"/>
    </source>
</evidence>